<reference evidence="3 4" key="1">
    <citation type="journal article" date="2012" name="BMC Genomics">
        <title>Comparative genomics of the white-rot fungi, Phanerochaete carnosa and P. chrysosporium, to elucidate the genetic basis of the distinct wood types they colonize.</title>
        <authorList>
            <person name="Suzuki H."/>
            <person name="MacDonald J."/>
            <person name="Syed K."/>
            <person name="Salamov A."/>
            <person name="Hori C."/>
            <person name="Aerts A."/>
            <person name="Henrissat B."/>
            <person name="Wiebenga A."/>
            <person name="vanKuyk P.A."/>
            <person name="Barry K."/>
            <person name="Lindquist E."/>
            <person name="LaButti K."/>
            <person name="Lapidus A."/>
            <person name="Lucas S."/>
            <person name="Coutinho P."/>
            <person name="Gong Y."/>
            <person name="Samejima M."/>
            <person name="Mahadevan R."/>
            <person name="Abou-Zaid M."/>
            <person name="de Vries R.P."/>
            <person name="Igarashi K."/>
            <person name="Yadav J.S."/>
            <person name="Grigoriev I.V."/>
            <person name="Master E.R."/>
        </authorList>
    </citation>
    <scope>NUCLEOTIDE SEQUENCE [LARGE SCALE GENOMIC DNA]</scope>
    <source>
        <strain evidence="3 4">HHB-10118-sp</strain>
    </source>
</reference>
<dbReference type="OrthoDB" id="2751164at2759"/>
<keyword evidence="4" id="KW-1185">Reference proteome</keyword>
<dbReference type="EMBL" id="JH930479">
    <property type="protein sequence ID" value="EKM50263.1"/>
    <property type="molecule type" value="Genomic_DNA"/>
</dbReference>
<keyword evidence="2" id="KW-0812">Transmembrane</keyword>
<keyword evidence="2" id="KW-0472">Membrane</keyword>
<organism evidence="3 4">
    <name type="scientific">Phanerochaete carnosa (strain HHB-10118-sp)</name>
    <name type="common">White-rot fungus</name>
    <name type="synonym">Peniophora carnosa</name>
    <dbReference type="NCBI Taxonomy" id="650164"/>
    <lineage>
        <taxon>Eukaryota</taxon>
        <taxon>Fungi</taxon>
        <taxon>Dikarya</taxon>
        <taxon>Basidiomycota</taxon>
        <taxon>Agaricomycotina</taxon>
        <taxon>Agaricomycetes</taxon>
        <taxon>Polyporales</taxon>
        <taxon>Phanerochaetaceae</taxon>
        <taxon>Phanerochaete</taxon>
    </lineage>
</organism>
<dbReference type="RefSeq" id="XP_007401449.1">
    <property type="nucleotide sequence ID" value="XM_007401387.1"/>
</dbReference>
<evidence type="ECO:0000313" key="4">
    <source>
        <dbReference type="Proteomes" id="UP000008370"/>
    </source>
</evidence>
<dbReference type="KEGG" id="pco:PHACADRAFT_201106"/>
<evidence type="ECO:0000256" key="2">
    <source>
        <dbReference type="SAM" id="Phobius"/>
    </source>
</evidence>
<feature type="region of interest" description="Disordered" evidence="1">
    <location>
        <begin position="227"/>
        <end position="262"/>
    </location>
</feature>
<dbReference type="Proteomes" id="UP000008370">
    <property type="component" value="Unassembled WGS sequence"/>
</dbReference>
<dbReference type="AlphaFoldDB" id="K5VGC2"/>
<feature type="transmembrane region" description="Helical" evidence="2">
    <location>
        <begin position="139"/>
        <end position="158"/>
    </location>
</feature>
<dbReference type="HOGENOM" id="CLU_053360_2_0_1"/>
<feature type="transmembrane region" description="Helical" evidence="2">
    <location>
        <begin position="97"/>
        <end position="118"/>
    </location>
</feature>
<keyword evidence="2" id="KW-1133">Transmembrane helix</keyword>
<feature type="transmembrane region" description="Helical" evidence="2">
    <location>
        <begin position="48"/>
        <end position="66"/>
    </location>
</feature>
<evidence type="ECO:0000313" key="3">
    <source>
        <dbReference type="EMBL" id="EKM50263.1"/>
    </source>
</evidence>
<feature type="compositionally biased region" description="Acidic residues" evidence="1">
    <location>
        <begin position="229"/>
        <end position="250"/>
    </location>
</feature>
<proteinExistence type="predicted"/>
<gene>
    <name evidence="3" type="ORF">PHACADRAFT_201106</name>
</gene>
<accession>K5VGC2</accession>
<feature type="transmembrane region" description="Helical" evidence="2">
    <location>
        <begin position="22"/>
        <end position="41"/>
    </location>
</feature>
<protein>
    <submittedName>
        <fullName evidence="3">Uncharacterized protein</fullName>
    </submittedName>
</protein>
<name>K5VGC2_PHACS</name>
<sequence>MHNLLIRQYFLQDCAPLTILDWVPNLIVFIQIALFSALRVFAIWDRSYVWSLVVFALSIVPFATNIQNAAGSKYGFMVDPVVGIICTENAEISQNRLVYVTRGAVILADTIVLVLTWIKTFRSWKNARSLDIKVSITTCILRDGTIYFMALLAMNIAQMLTGNIVVGSSIVADFTTFLPSVLINRFMINLRQTSGSVMSDMNNQQQEQPIATLQFRGTTDHWLGNIGEELQDDRDDERDYEETDTTESIDEEGRGEIGVKAA</sequence>
<evidence type="ECO:0000256" key="1">
    <source>
        <dbReference type="SAM" id="MobiDB-lite"/>
    </source>
</evidence>
<feature type="transmembrane region" description="Helical" evidence="2">
    <location>
        <begin position="164"/>
        <end position="183"/>
    </location>
</feature>
<feature type="compositionally biased region" description="Basic and acidic residues" evidence="1">
    <location>
        <begin position="251"/>
        <end position="262"/>
    </location>
</feature>
<dbReference type="InParanoid" id="K5VGC2"/>
<dbReference type="GeneID" id="18911563"/>